<keyword evidence="2" id="KW-1185">Reference proteome</keyword>
<gene>
    <name evidence="1" type="ORF">BGZ65_008683</name>
</gene>
<dbReference type="Proteomes" id="UP000749646">
    <property type="component" value="Unassembled WGS sequence"/>
</dbReference>
<evidence type="ECO:0000313" key="2">
    <source>
        <dbReference type="Proteomes" id="UP000749646"/>
    </source>
</evidence>
<dbReference type="EMBL" id="JAAAHW010004426">
    <property type="protein sequence ID" value="KAF9974535.1"/>
    <property type="molecule type" value="Genomic_DNA"/>
</dbReference>
<organism evidence="1 2">
    <name type="scientific">Modicella reniformis</name>
    <dbReference type="NCBI Taxonomy" id="1440133"/>
    <lineage>
        <taxon>Eukaryota</taxon>
        <taxon>Fungi</taxon>
        <taxon>Fungi incertae sedis</taxon>
        <taxon>Mucoromycota</taxon>
        <taxon>Mortierellomycotina</taxon>
        <taxon>Mortierellomycetes</taxon>
        <taxon>Mortierellales</taxon>
        <taxon>Mortierellaceae</taxon>
        <taxon>Modicella</taxon>
    </lineage>
</organism>
<reference evidence="1" key="1">
    <citation type="journal article" date="2020" name="Fungal Divers.">
        <title>Resolving the Mortierellaceae phylogeny through synthesis of multi-gene phylogenetics and phylogenomics.</title>
        <authorList>
            <person name="Vandepol N."/>
            <person name="Liber J."/>
            <person name="Desiro A."/>
            <person name="Na H."/>
            <person name="Kennedy M."/>
            <person name="Barry K."/>
            <person name="Grigoriev I.V."/>
            <person name="Miller A.N."/>
            <person name="O'Donnell K."/>
            <person name="Stajich J.E."/>
            <person name="Bonito G."/>
        </authorList>
    </citation>
    <scope>NUCLEOTIDE SEQUENCE</scope>
    <source>
        <strain evidence="1">MES-2147</strain>
    </source>
</reference>
<dbReference type="AlphaFoldDB" id="A0A9P6JGM4"/>
<evidence type="ECO:0000313" key="1">
    <source>
        <dbReference type="EMBL" id="KAF9974535.1"/>
    </source>
</evidence>
<comment type="caution">
    <text evidence="1">The sequence shown here is derived from an EMBL/GenBank/DDBJ whole genome shotgun (WGS) entry which is preliminary data.</text>
</comment>
<name>A0A9P6JGM4_9FUNG</name>
<accession>A0A9P6JGM4</accession>
<feature type="non-terminal residue" evidence="1">
    <location>
        <position position="1"/>
    </location>
</feature>
<sequence length="129" mass="14237">GDARETANDSKRGSVTSATILRVADLRCPKRHIRRSRSAISSTATSTKSFKTPSVVNEIFYEQDHLRDNDAACQVRGVVCRHGICGAAQQAYEVIELFETLRAKIDNISEAGAIHIFNQGFKSRIQPGF</sequence>
<proteinExistence type="predicted"/>
<protein>
    <submittedName>
        <fullName evidence="1">Uncharacterized protein</fullName>
    </submittedName>
</protein>